<feature type="compositionally biased region" description="Polar residues" evidence="1">
    <location>
        <begin position="33"/>
        <end position="46"/>
    </location>
</feature>
<protein>
    <submittedName>
        <fullName evidence="3">Uncharacterized protein</fullName>
    </submittedName>
</protein>
<evidence type="ECO:0000256" key="1">
    <source>
        <dbReference type="SAM" id="MobiDB-lite"/>
    </source>
</evidence>
<evidence type="ECO:0000313" key="4">
    <source>
        <dbReference type="Proteomes" id="UP000235965"/>
    </source>
</evidence>
<evidence type="ECO:0000256" key="2">
    <source>
        <dbReference type="SAM" id="SignalP"/>
    </source>
</evidence>
<dbReference type="AlphaFoldDB" id="A0A2J7QVB9"/>
<gene>
    <name evidence="3" type="ORF">B7P43_G02456</name>
</gene>
<sequence>MRTTSHRLAIFVLSLLFLVAVFCLSSSGVDGLPTQSKHYSEPTPTGSKKAVNSHATKEKHESPDRHVTKKPIKSEENVREGTAKQEHVLKETEGNATEKSASADRSNGSISKGQENLTILRHINDPFLSLDLNSKSEVLKRNSLIRVVAADPESIDKPVEISVQSYTPPPNASAVIEVRPKALDNYQINIRNHPDESLWSGYQFQPLDTNGMQNWYLDQYQPGLSYVPTEEFLHTQSLSNNPVFHSQFSNVHPVQKAVHGNPATSLRSPTNRAQEMSSMFLHNQRKSSHPDHNYQSNYAVNHPAQISAYRIGTPQQIQYFLPQTNVLPYFFQDPNEIHNAVSTNIVPDLNYYRPGILKYVTGSYRLKTHPKLEWVPL</sequence>
<evidence type="ECO:0000313" key="3">
    <source>
        <dbReference type="EMBL" id="PNF32529.1"/>
    </source>
</evidence>
<keyword evidence="4" id="KW-1185">Reference proteome</keyword>
<feature type="chain" id="PRO_5014405557" evidence="2">
    <location>
        <begin position="32"/>
        <end position="377"/>
    </location>
</feature>
<accession>A0A2J7QVB9</accession>
<proteinExistence type="predicted"/>
<dbReference type="EMBL" id="NEVH01010477">
    <property type="protein sequence ID" value="PNF32529.1"/>
    <property type="molecule type" value="Genomic_DNA"/>
</dbReference>
<dbReference type="InParanoid" id="A0A2J7QVB9"/>
<organism evidence="3 4">
    <name type="scientific">Cryptotermes secundus</name>
    <dbReference type="NCBI Taxonomy" id="105785"/>
    <lineage>
        <taxon>Eukaryota</taxon>
        <taxon>Metazoa</taxon>
        <taxon>Ecdysozoa</taxon>
        <taxon>Arthropoda</taxon>
        <taxon>Hexapoda</taxon>
        <taxon>Insecta</taxon>
        <taxon>Pterygota</taxon>
        <taxon>Neoptera</taxon>
        <taxon>Polyneoptera</taxon>
        <taxon>Dictyoptera</taxon>
        <taxon>Blattodea</taxon>
        <taxon>Blattoidea</taxon>
        <taxon>Termitoidae</taxon>
        <taxon>Kalotermitidae</taxon>
        <taxon>Cryptotermitinae</taxon>
        <taxon>Cryptotermes</taxon>
    </lineage>
</organism>
<dbReference type="Proteomes" id="UP000235965">
    <property type="component" value="Unassembled WGS sequence"/>
</dbReference>
<keyword evidence="2" id="KW-0732">Signal</keyword>
<feature type="compositionally biased region" description="Basic and acidic residues" evidence="1">
    <location>
        <begin position="55"/>
        <end position="93"/>
    </location>
</feature>
<name>A0A2J7QVB9_9NEOP</name>
<feature type="compositionally biased region" description="Polar residues" evidence="1">
    <location>
        <begin position="94"/>
        <end position="110"/>
    </location>
</feature>
<comment type="caution">
    <text evidence="3">The sequence shown here is derived from an EMBL/GenBank/DDBJ whole genome shotgun (WGS) entry which is preliminary data.</text>
</comment>
<dbReference type="OrthoDB" id="10507905at2759"/>
<feature type="signal peptide" evidence="2">
    <location>
        <begin position="1"/>
        <end position="31"/>
    </location>
</feature>
<feature type="region of interest" description="Disordered" evidence="1">
    <location>
        <begin position="32"/>
        <end position="110"/>
    </location>
</feature>
<reference evidence="3 4" key="1">
    <citation type="submission" date="2017-12" db="EMBL/GenBank/DDBJ databases">
        <title>Hemimetabolous genomes reveal molecular basis of termite eusociality.</title>
        <authorList>
            <person name="Harrison M.C."/>
            <person name="Jongepier E."/>
            <person name="Robertson H.M."/>
            <person name="Arning N."/>
            <person name="Bitard-Feildel T."/>
            <person name="Chao H."/>
            <person name="Childers C.P."/>
            <person name="Dinh H."/>
            <person name="Doddapaneni H."/>
            <person name="Dugan S."/>
            <person name="Gowin J."/>
            <person name="Greiner C."/>
            <person name="Han Y."/>
            <person name="Hu H."/>
            <person name="Hughes D.S.T."/>
            <person name="Huylmans A.-K."/>
            <person name="Kemena C."/>
            <person name="Kremer L.P.M."/>
            <person name="Lee S.L."/>
            <person name="Lopez-Ezquerra A."/>
            <person name="Mallet L."/>
            <person name="Monroy-Kuhn J.M."/>
            <person name="Moser A."/>
            <person name="Murali S.C."/>
            <person name="Muzny D.M."/>
            <person name="Otani S."/>
            <person name="Piulachs M.-D."/>
            <person name="Poelchau M."/>
            <person name="Qu J."/>
            <person name="Schaub F."/>
            <person name="Wada-Katsumata A."/>
            <person name="Worley K.C."/>
            <person name="Xie Q."/>
            <person name="Ylla G."/>
            <person name="Poulsen M."/>
            <person name="Gibbs R.A."/>
            <person name="Schal C."/>
            <person name="Richards S."/>
            <person name="Belles X."/>
            <person name="Korb J."/>
            <person name="Bornberg-Bauer E."/>
        </authorList>
    </citation>
    <scope>NUCLEOTIDE SEQUENCE [LARGE SCALE GENOMIC DNA]</scope>
    <source>
        <tissue evidence="3">Whole body</tissue>
    </source>
</reference>